<evidence type="ECO:0000313" key="2">
    <source>
        <dbReference type="Proteomes" id="UP001145742"/>
    </source>
</evidence>
<gene>
    <name evidence="1" type="ORF">WISP_132733</name>
</gene>
<proteinExistence type="predicted"/>
<comment type="caution">
    <text evidence="1">The sequence shown here is derived from an EMBL/GenBank/DDBJ whole genome shotgun (WGS) entry which is preliminary data.</text>
</comment>
<organism evidence="1 2">
    <name type="scientific">Willisornis vidua</name>
    <name type="common">Xingu scale-backed antbird</name>
    <dbReference type="NCBI Taxonomy" id="1566151"/>
    <lineage>
        <taxon>Eukaryota</taxon>
        <taxon>Metazoa</taxon>
        <taxon>Chordata</taxon>
        <taxon>Craniata</taxon>
        <taxon>Vertebrata</taxon>
        <taxon>Euteleostomi</taxon>
        <taxon>Archelosauria</taxon>
        <taxon>Archosauria</taxon>
        <taxon>Dinosauria</taxon>
        <taxon>Saurischia</taxon>
        <taxon>Theropoda</taxon>
        <taxon>Coelurosauria</taxon>
        <taxon>Aves</taxon>
        <taxon>Neognathae</taxon>
        <taxon>Neoaves</taxon>
        <taxon>Telluraves</taxon>
        <taxon>Australaves</taxon>
        <taxon>Passeriformes</taxon>
        <taxon>Thamnophilidae</taxon>
        <taxon>Willisornis</taxon>
    </lineage>
</organism>
<name>A0ABQ9CP84_9PASS</name>
<dbReference type="EMBL" id="WHWB01034642">
    <property type="protein sequence ID" value="KAJ7406587.1"/>
    <property type="molecule type" value="Genomic_DNA"/>
</dbReference>
<sequence length="126" mass="14104">MPISSHGITLTKHHHQLITYSPQPILIRAGRLPLHDCTTKSSSSIQHLLRGNLSSSDADQNLLGLVFPLDTPNLHSHKSILHIVIILGITSHWRGKACRLEHGDPHVSWECHPVRRQVTSLYPTRA</sequence>
<reference evidence="1" key="1">
    <citation type="submission" date="2019-10" db="EMBL/GenBank/DDBJ databases">
        <authorList>
            <person name="Soares A.E.R."/>
            <person name="Aleixo A."/>
            <person name="Schneider P."/>
            <person name="Miyaki C.Y."/>
            <person name="Schneider M.P."/>
            <person name="Mello C."/>
            <person name="Vasconcelos A.T.R."/>
        </authorList>
    </citation>
    <scope>NUCLEOTIDE SEQUENCE</scope>
    <source>
        <tissue evidence="1">Muscle</tissue>
    </source>
</reference>
<accession>A0ABQ9CP84</accession>
<protein>
    <submittedName>
        <fullName evidence="1">Uncharacterized protein</fullName>
    </submittedName>
</protein>
<keyword evidence="2" id="KW-1185">Reference proteome</keyword>
<evidence type="ECO:0000313" key="1">
    <source>
        <dbReference type="EMBL" id="KAJ7406587.1"/>
    </source>
</evidence>
<dbReference type="Proteomes" id="UP001145742">
    <property type="component" value="Unassembled WGS sequence"/>
</dbReference>